<dbReference type="InterPro" id="IPR023919">
    <property type="entry name" value="Nitrilase"/>
</dbReference>
<feature type="region of interest" description="Disordered" evidence="2">
    <location>
        <begin position="311"/>
        <end position="355"/>
    </location>
</feature>
<dbReference type="CDD" id="cd07564">
    <property type="entry name" value="nitrilases_CHs"/>
    <property type="match status" value="1"/>
</dbReference>
<evidence type="ECO:0000313" key="4">
    <source>
        <dbReference type="EMBL" id="RYB07170.1"/>
    </source>
</evidence>
<dbReference type="InterPro" id="IPR044149">
    <property type="entry name" value="Nitrilases_CHs"/>
</dbReference>
<dbReference type="SUPFAM" id="SSF56317">
    <property type="entry name" value="Carbon-nitrogen hydrolase"/>
    <property type="match status" value="1"/>
</dbReference>
<feature type="domain" description="CN hydrolase" evidence="3">
    <location>
        <begin position="7"/>
        <end position="273"/>
    </location>
</feature>
<evidence type="ECO:0000256" key="1">
    <source>
        <dbReference type="ARBA" id="ARBA00008129"/>
    </source>
</evidence>
<comment type="similarity">
    <text evidence="1">Belongs to the carbon-nitrogen hydrolase superfamily. Nitrilase family.</text>
</comment>
<dbReference type="PROSITE" id="PS00921">
    <property type="entry name" value="NITRIL_CHT_2"/>
    <property type="match status" value="1"/>
</dbReference>
<keyword evidence="5" id="KW-1185">Reference proteome</keyword>
<evidence type="ECO:0000256" key="2">
    <source>
        <dbReference type="SAM" id="MobiDB-lite"/>
    </source>
</evidence>
<dbReference type="PANTHER" id="PTHR46044">
    <property type="entry name" value="NITRILASE"/>
    <property type="match status" value="1"/>
</dbReference>
<name>A0A4Q2RIS3_9HYPH</name>
<protein>
    <submittedName>
        <fullName evidence="4">Nit6803 family nitriliase</fullName>
    </submittedName>
</protein>
<sequence length="355" mass="37881">MSQKRIVRAAAVQMAPVLDAPGGTVEKVLAAIAAAARDGVALLVFPETLVPWYPYFSFVHPPAATGAEHLRLYDEAVAVPGPVCDAVASAARRHGMVVVLGVNERDGGTLYNAQLVFDADGRLALRRRKITPTFHERMIWGQGDGSGLRVVDTAVGRVGALACWEHYNPLARYSLMAQGEEIHAAQFPGSMVGQIFADQMEVTIRHHALEAACFVVNATGWLTDAQVAAITPDDRMRKALRGGCCTAIVSPEGVHLAPPLREGEGLLVADLDMALVTKRKRMMDSVGHYARPELLSLNLDNREARPLHAAVPIEPPAMGAPADERPAADRPGPSALGPADRATDQRAAVLRSPAA</sequence>
<dbReference type="PROSITE" id="PS50263">
    <property type="entry name" value="CN_HYDROLASE"/>
    <property type="match status" value="1"/>
</dbReference>
<dbReference type="GO" id="GO:0000257">
    <property type="term" value="F:nitrilase activity"/>
    <property type="evidence" value="ECO:0007669"/>
    <property type="project" value="UniProtKB-ARBA"/>
</dbReference>
<dbReference type="AlphaFoldDB" id="A0A4Q2RIS3"/>
<accession>A0A4Q2RIS3</accession>
<dbReference type="Pfam" id="PF00795">
    <property type="entry name" value="CN_hydrolase"/>
    <property type="match status" value="1"/>
</dbReference>
<evidence type="ECO:0000313" key="5">
    <source>
        <dbReference type="Proteomes" id="UP000289411"/>
    </source>
</evidence>
<dbReference type="RefSeq" id="WP_129217766.1">
    <property type="nucleotide sequence ID" value="NZ_QYBC01000002.1"/>
</dbReference>
<reference evidence="4 5" key="1">
    <citation type="submission" date="2018-09" db="EMBL/GenBank/DDBJ databases">
        <authorList>
            <person name="Grouzdev D.S."/>
            <person name="Krutkina M.S."/>
        </authorList>
    </citation>
    <scope>NUCLEOTIDE SEQUENCE [LARGE SCALE GENOMIC DNA]</scope>
    <source>
        <strain evidence="4 5">RmlP001</strain>
    </source>
</reference>
<dbReference type="Proteomes" id="UP000289411">
    <property type="component" value="Unassembled WGS sequence"/>
</dbReference>
<reference evidence="4 5" key="2">
    <citation type="submission" date="2019-02" db="EMBL/GenBank/DDBJ databases">
        <title>'Lichenibacterium ramalinii' gen. nov. sp. nov., 'Lichenibacterium minor' gen. nov. sp. nov.</title>
        <authorList>
            <person name="Pankratov T."/>
        </authorList>
    </citation>
    <scope>NUCLEOTIDE SEQUENCE [LARGE SCALE GENOMIC DNA]</scope>
    <source>
        <strain evidence="4 5">RmlP001</strain>
    </source>
</reference>
<dbReference type="Gene3D" id="3.60.110.10">
    <property type="entry name" value="Carbon-nitrogen hydrolase"/>
    <property type="match status" value="1"/>
</dbReference>
<dbReference type="OrthoDB" id="9803803at2"/>
<dbReference type="PANTHER" id="PTHR46044:SF1">
    <property type="entry name" value="CN HYDROLASE DOMAIN-CONTAINING PROTEIN"/>
    <property type="match status" value="1"/>
</dbReference>
<evidence type="ECO:0000259" key="3">
    <source>
        <dbReference type="PROSITE" id="PS50263"/>
    </source>
</evidence>
<dbReference type="InterPro" id="IPR000132">
    <property type="entry name" value="Nitrilase/CN_hydratase_CS"/>
</dbReference>
<dbReference type="EMBL" id="QYBC01000002">
    <property type="protein sequence ID" value="RYB07170.1"/>
    <property type="molecule type" value="Genomic_DNA"/>
</dbReference>
<dbReference type="NCBIfam" id="TIGR04048">
    <property type="entry name" value="nitrile_sll0784"/>
    <property type="match status" value="1"/>
</dbReference>
<dbReference type="InterPro" id="IPR036526">
    <property type="entry name" value="C-N_Hydrolase_sf"/>
</dbReference>
<dbReference type="InterPro" id="IPR003010">
    <property type="entry name" value="C-N_Hydrolase"/>
</dbReference>
<gene>
    <name evidence="4" type="ORF">D3272_03650</name>
</gene>
<comment type="caution">
    <text evidence="4">The sequence shown here is derived from an EMBL/GenBank/DDBJ whole genome shotgun (WGS) entry which is preliminary data.</text>
</comment>
<proteinExistence type="inferred from homology"/>
<organism evidence="4 5">
    <name type="scientific">Lichenibacterium ramalinae</name>
    <dbReference type="NCBI Taxonomy" id="2316527"/>
    <lineage>
        <taxon>Bacteria</taxon>
        <taxon>Pseudomonadati</taxon>
        <taxon>Pseudomonadota</taxon>
        <taxon>Alphaproteobacteria</taxon>
        <taxon>Hyphomicrobiales</taxon>
        <taxon>Lichenihabitantaceae</taxon>
        <taxon>Lichenibacterium</taxon>
    </lineage>
</organism>